<evidence type="ECO:0000313" key="10">
    <source>
        <dbReference type="Proteomes" id="UP000316500"/>
    </source>
</evidence>
<dbReference type="AlphaFoldDB" id="A0A558HB84"/>
<accession>A0A558HB84</accession>
<dbReference type="EMBL" id="VNFK01000002">
    <property type="protein sequence ID" value="TVU66393.1"/>
    <property type="molecule type" value="Genomic_DNA"/>
</dbReference>
<evidence type="ECO:0000313" key="9">
    <source>
        <dbReference type="EMBL" id="TVU66393.1"/>
    </source>
</evidence>
<evidence type="ECO:0000256" key="6">
    <source>
        <dbReference type="SAM" id="MobiDB-lite"/>
    </source>
</evidence>
<evidence type="ECO:0000256" key="4">
    <source>
        <dbReference type="ARBA" id="ARBA00022989"/>
    </source>
</evidence>
<dbReference type="InterPro" id="IPR003856">
    <property type="entry name" value="LPS_length_determ_N"/>
</dbReference>
<sequence>MDPVAVFKTLWHHKFIVLPVLLVTALAALYVYSFAPRSYEAKATYAIVNPKIPSAAELEKNPSLNSLNTDNPYLRSADSSLIAQVVGTRLNDDTTGDALLREGLSTDFTVQRPPASFLIEISAASESKEKAVATVKALGARLENDLLAIQSINGADERYLYTSLMVAAPDNATEQFSSRLRSLIVVLVAGVVLTFGAVSIARGLEASRARARTAASAGEQKKPRRRQHRPDQNGKGTGTGPTMDELTIQDVLEPAEADPFLAANGPLSQSLRSRANGKSPIKETSA</sequence>
<evidence type="ECO:0000256" key="1">
    <source>
        <dbReference type="ARBA" id="ARBA00004651"/>
    </source>
</evidence>
<gene>
    <name evidence="9" type="ORF">FQP90_03205</name>
</gene>
<feature type="transmembrane region" description="Helical" evidence="7">
    <location>
        <begin position="15"/>
        <end position="35"/>
    </location>
</feature>
<keyword evidence="3 7" id="KW-0812">Transmembrane</keyword>
<dbReference type="Proteomes" id="UP000316500">
    <property type="component" value="Unassembled WGS sequence"/>
</dbReference>
<evidence type="ECO:0000256" key="2">
    <source>
        <dbReference type="ARBA" id="ARBA00022475"/>
    </source>
</evidence>
<evidence type="ECO:0000256" key="5">
    <source>
        <dbReference type="ARBA" id="ARBA00023136"/>
    </source>
</evidence>
<name>A0A558HB84_PAENT</name>
<feature type="domain" description="Polysaccharide chain length determinant N-terminal" evidence="8">
    <location>
        <begin position="5"/>
        <end position="76"/>
    </location>
</feature>
<dbReference type="OrthoDB" id="3379489at2"/>
<comment type="subcellular location">
    <subcellularLocation>
        <location evidence="1">Cell membrane</location>
        <topology evidence="1">Multi-pass membrane protein</topology>
    </subcellularLocation>
</comment>
<protein>
    <submittedName>
        <fullName evidence="9">Chain-length determining protein</fullName>
    </submittedName>
</protein>
<organism evidence="9 10">
    <name type="scientific">Paenarthrobacter nitroguajacolicus</name>
    <name type="common">Arthrobacter nitroguajacolicus</name>
    <dbReference type="NCBI Taxonomy" id="211146"/>
    <lineage>
        <taxon>Bacteria</taxon>
        <taxon>Bacillati</taxon>
        <taxon>Actinomycetota</taxon>
        <taxon>Actinomycetes</taxon>
        <taxon>Micrococcales</taxon>
        <taxon>Micrococcaceae</taxon>
        <taxon>Paenarthrobacter</taxon>
    </lineage>
</organism>
<keyword evidence="4 7" id="KW-1133">Transmembrane helix</keyword>
<dbReference type="GO" id="GO:0005886">
    <property type="term" value="C:plasma membrane"/>
    <property type="evidence" value="ECO:0007669"/>
    <property type="project" value="UniProtKB-SubCell"/>
</dbReference>
<feature type="transmembrane region" description="Helical" evidence="7">
    <location>
        <begin position="183"/>
        <end position="204"/>
    </location>
</feature>
<dbReference type="Pfam" id="PF02706">
    <property type="entry name" value="Wzz"/>
    <property type="match status" value="1"/>
</dbReference>
<reference evidence="9 10" key="1">
    <citation type="submission" date="2019-07" db="EMBL/GenBank/DDBJ databases">
        <title>Diversity of Bacteria from Kongsfjorden, Arctic.</title>
        <authorList>
            <person name="Yu Y."/>
        </authorList>
    </citation>
    <scope>NUCLEOTIDE SEQUENCE [LARGE SCALE GENOMIC DNA]</scope>
    <source>
        <strain evidence="9 10">SM1928</strain>
    </source>
</reference>
<evidence type="ECO:0000256" key="3">
    <source>
        <dbReference type="ARBA" id="ARBA00022692"/>
    </source>
</evidence>
<evidence type="ECO:0000256" key="7">
    <source>
        <dbReference type="SAM" id="Phobius"/>
    </source>
</evidence>
<keyword evidence="2" id="KW-1003">Cell membrane</keyword>
<comment type="caution">
    <text evidence="9">The sequence shown here is derived from an EMBL/GenBank/DDBJ whole genome shotgun (WGS) entry which is preliminary data.</text>
</comment>
<proteinExistence type="predicted"/>
<keyword evidence="5 7" id="KW-0472">Membrane</keyword>
<dbReference type="RefSeq" id="WP_144648288.1">
    <property type="nucleotide sequence ID" value="NZ_VNFK01000002.1"/>
</dbReference>
<feature type="region of interest" description="Disordered" evidence="6">
    <location>
        <begin position="212"/>
        <end position="286"/>
    </location>
</feature>
<evidence type="ECO:0000259" key="8">
    <source>
        <dbReference type="Pfam" id="PF02706"/>
    </source>
</evidence>